<reference evidence="6 7" key="1">
    <citation type="submission" date="2017-04" db="EMBL/GenBank/DDBJ databases">
        <title>Genome Sequence of the Model Brown-Rot Fungus Postia placenta SB12.</title>
        <authorList>
            <consortium name="DOE Joint Genome Institute"/>
            <person name="Gaskell J."/>
            <person name="Kersten P."/>
            <person name="Larrondo L.F."/>
            <person name="Canessa P."/>
            <person name="Martinez D."/>
            <person name="Hibbett D."/>
            <person name="Schmoll M."/>
            <person name="Kubicek C.P."/>
            <person name="Martinez A.T."/>
            <person name="Yadav J."/>
            <person name="Master E."/>
            <person name="Magnuson J.K."/>
            <person name="James T."/>
            <person name="Yaver D."/>
            <person name="Berka R."/>
            <person name="Labutti K."/>
            <person name="Lipzen A."/>
            <person name="Aerts A."/>
            <person name="Barry K."/>
            <person name="Henrissat B."/>
            <person name="Blanchette R."/>
            <person name="Grigoriev I."/>
            <person name="Cullen D."/>
        </authorList>
    </citation>
    <scope>NUCLEOTIDE SEQUENCE [LARGE SCALE GENOMIC DNA]</scope>
    <source>
        <strain evidence="6 7">MAD-698-R-SB12</strain>
    </source>
</reference>
<proteinExistence type="predicted"/>
<dbReference type="SUPFAM" id="SSF51905">
    <property type="entry name" value="FAD/NAD(P)-binding domain"/>
    <property type="match status" value="1"/>
</dbReference>
<evidence type="ECO:0000259" key="5">
    <source>
        <dbReference type="Pfam" id="PF01494"/>
    </source>
</evidence>
<dbReference type="GO" id="GO:0071949">
    <property type="term" value="F:FAD binding"/>
    <property type="evidence" value="ECO:0007669"/>
    <property type="project" value="InterPro"/>
</dbReference>
<evidence type="ECO:0000256" key="2">
    <source>
        <dbReference type="ARBA" id="ARBA00022827"/>
    </source>
</evidence>
<evidence type="ECO:0000256" key="3">
    <source>
        <dbReference type="ARBA" id="ARBA00023002"/>
    </source>
</evidence>
<keyword evidence="7" id="KW-1185">Reference proteome</keyword>
<dbReference type="GeneID" id="36324557"/>
<dbReference type="STRING" id="670580.A0A1X6MTH5"/>
<evidence type="ECO:0000256" key="4">
    <source>
        <dbReference type="SAM" id="Phobius"/>
    </source>
</evidence>
<accession>A0A1X6MTH5</accession>
<keyword evidence="4" id="KW-0812">Transmembrane</keyword>
<dbReference type="Pfam" id="PF01494">
    <property type="entry name" value="FAD_binding_3"/>
    <property type="match status" value="1"/>
</dbReference>
<keyword evidence="2" id="KW-0274">FAD</keyword>
<dbReference type="GO" id="GO:0016491">
    <property type="term" value="F:oxidoreductase activity"/>
    <property type="evidence" value="ECO:0007669"/>
    <property type="project" value="UniProtKB-KW"/>
</dbReference>
<keyword evidence="4" id="KW-1133">Transmembrane helix</keyword>
<dbReference type="GO" id="GO:0044550">
    <property type="term" value="P:secondary metabolite biosynthetic process"/>
    <property type="evidence" value="ECO:0007669"/>
    <property type="project" value="TreeGrafter"/>
</dbReference>
<dbReference type="RefSeq" id="XP_024336326.1">
    <property type="nucleotide sequence ID" value="XM_024479607.1"/>
</dbReference>
<dbReference type="PRINTS" id="PR00420">
    <property type="entry name" value="RNGMNOXGNASE"/>
</dbReference>
<name>A0A1X6MTH5_9APHY</name>
<gene>
    <name evidence="6" type="ORF">POSPLADRAFT_1048845</name>
</gene>
<evidence type="ECO:0000313" key="6">
    <source>
        <dbReference type="EMBL" id="OSX59532.1"/>
    </source>
</evidence>
<dbReference type="InterPro" id="IPR002938">
    <property type="entry name" value="FAD-bd"/>
</dbReference>
<dbReference type="Gene3D" id="3.50.50.60">
    <property type="entry name" value="FAD/NAD(P)-binding domain"/>
    <property type="match status" value="1"/>
</dbReference>
<keyword evidence="3" id="KW-0560">Oxidoreductase</keyword>
<protein>
    <recommendedName>
        <fullName evidence="5">FAD-binding domain-containing protein</fullName>
    </recommendedName>
</protein>
<organism evidence="6 7">
    <name type="scientific">Postia placenta MAD-698-R-SB12</name>
    <dbReference type="NCBI Taxonomy" id="670580"/>
    <lineage>
        <taxon>Eukaryota</taxon>
        <taxon>Fungi</taxon>
        <taxon>Dikarya</taxon>
        <taxon>Basidiomycota</taxon>
        <taxon>Agaricomycotina</taxon>
        <taxon>Agaricomycetes</taxon>
        <taxon>Polyporales</taxon>
        <taxon>Adustoporiaceae</taxon>
        <taxon>Rhodonia</taxon>
    </lineage>
</organism>
<feature type="domain" description="FAD-binding" evidence="5">
    <location>
        <begin position="13"/>
        <end position="376"/>
    </location>
</feature>
<keyword evidence="4" id="KW-0472">Membrane</keyword>
<dbReference type="PANTHER" id="PTHR46720">
    <property type="entry name" value="HYDROXYLASE, PUTATIVE (AFU_ORTHOLOGUE AFUA_3G01460)-RELATED"/>
    <property type="match status" value="1"/>
</dbReference>
<sequence length="432" mass="46558">MSDKSSPEHKNFKVALVGGGICGLTCAIALIRAGVPVQIFEAAAKLGEIGAGVGLGPNAVRILRTLGVLDDVLEKCNESELSTRMFRFVSGMEGHEVLYDLILVKYPESEENGGLGAHRAALLDALQKFIDPSIIHFKKRCVSVAPIENDPTRVVITFDDNTVYEADLVIGADGVHSAVRTAVTGGGENKAAFSNAICYRGLFPADMLKKASVKTDVTARSVCFAGKDKHLIVFPIKHAELINVVAFAADHNAPIGSKELEYPSVKDVSQKELLNEYEAWGSDVIDILKCIKTPSKWSIPVVYPPLETYVKGRIIVAGDSAHGMLPHLGAGAGQCIEDAYVIAQLLGHPGTTGSNIEAVLEAYDRVRRPRAQMVWEGSVKAGEIYDGYGEHGLSPQGIQEDLGGMWDRVWHHDVEDDVKSAVSWLRATTFGA</sequence>
<evidence type="ECO:0000313" key="7">
    <source>
        <dbReference type="Proteomes" id="UP000194127"/>
    </source>
</evidence>
<feature type="transmembrane region" description="Helical" evidence="4">
    <location>
        <begin position="12"/>
        <end position="31"/>
    </location>
</feature>
<dbReference type="SUPFAM" id="SSF54373">
    <property type="entry name" value="FAD-linked reductases, C-terminal domain"/>
    <property type="match status" value="1"/>
</dbReference>
<dbReference type="EMBL" id="KZ110602">
    <property type="protein sequence ID" value="OSX59532.1"/>
    <property type="molecule type" value="Genomic_DNA"/>
</dbReference>
<dbReference type="InterPro" id="IPR051104">
    <property type="entry name" value="FAD_monoxygenase"/>
</dbReference>
<dbReference type="PANTHER" id="PTHR46720:SF3">
    <property type="entry name" value="FAD-BINDING DOMAIN-CONTAINING PROTEIN-RELATED"/>
    <property type="match status" value="1"/>
</dbReference>
<dbReference type="OrthoDB" id="417877at2759"/>
<dbReference type="Proteomes" id="UP000194127">
    <property type="component" value="Unassembled WGS sequence"/>
</dbReference>
<keyword evidence="1" id="KW-0285">Flavoprotein</keyword>
<evidence type="ECO:0000256" key="1">
    <source>
        <dbReference type="ARBA" id="ARBA00022630"/>
    </source>
</evidence>
<dbReference type="AlphaFoldDB" id="A0A1X6MTH5"/>
<dbReference type="InterPro" id="IPR036188">
    <property type="entry name" value="FAD/NAD-bd_sf"/>
</dbReference>